<name>A0A1E4RP82_9ASCO</name>
<dbReference type="Proteomes" id="UP000095085">
    <property type="component" value="Unassembled WGS sequence"/>
</dbReference>
<proteinExistence type="inferred from homology"/>
<dbReference type="PROSITE" id="PS51354">
    <property type="entry name" value="GLUTAREDOXIN_2"/>
    <property type="match status" value="1"/>
</dbReference>
<dbReference type="InterPro" id="IPR002109">
    <property type="entry name" value="Glutaredoxin"/>
</dbReference>
<evidence type="ECO:0000259" key="2">
    <source>
        <dbReference type="Pfam" id="PF00462"/>
    </source>
</evidence>
<protein>
    <submittedName>
        <fullName evidence="3">Glutaredoxin</fullName>
    </submittedName>
</protein>
<dbReference type="NCBIfam" id="TIGR02180">
    <property type="entry name" value="GRX_euk"/>
    <property type="match status" value="1"/>
</dbReference>
<evidence type="ECO:0000313" key="4">
    <source>
        <dbReference type="Proteomes" id="UP000095085"/>
    </source>
</evidence>
<dbReference type="GO" id="GO:0000324">
    <property type="term" value="C:fungal-type vacuole"/>
    <property type="evidence" value="ECO:0007669"/>
    <property type="project" value="TreeGrafter"/>
</dbReference>
<dbReference type="STRING" id="984485.A0A1E4RP82"/>
<dbReference type="GO" id="GO:0034599">
    <property type="term" value="P:cellular response to oxidative stress"/>
    <property type="evidence" value="ECO:0007669"/>
    <property type="project" value="TreeGrafter"/>
</dbReference>
<sequence length="269" mass="29038">MNVIGIGISDGRLRDIGGANGDIGGAGGDIGGAGGANGDIGGAGGGIWLVVYATLDTQIQDSKQQTLITSNNLIDSNNDDKLDAAINNEILKLGGGKEEVKEESEIIENTQEEKIEQTIENIKNVDDGKTNDQLSKPVTANNDEILNKNFDPAKELIEIRSLSPMTIFSKTYCPYSKKVKKLLLDNYQITPQPSIVELDKHSHGAELQEYLSELTGRHTVPNILVGSTESRGGADDFIKLHEQGILLDLLNQWGEKDLDVKKVETPSNS</sequence>
<dbReference type="AlphaFoldDB" id="A0A1E4RP82"/>
<accession>A0A1E4RP82</accession>
<dbReference type="Gene3D" id="3.40.30.10">
    <property type="entry name" value="Glutaredoxin"/>
    <property type="match status" value="1"/>
</dbReference>
<dbReference type="GO" id="GO:0005796">
    <property type="term" value="C:Golgi lumen"/>
    <property type="evidence" value="ECO:0007669"/>
    <property type="project" value="TreeGrafter"/>
</dbReference>
<dbReference type="SUPFAM" id="SSF52833">
    <property type="entry name" value="Thioredoxin-like"/>
    <property type="match status" value="1"/>
</dbReference>
<evidence type="ECO:0000313" key="3">
    <source>
        <dbReference type="EMBL" id="ODV69069.1"/>
    </source>
</evidence>
<dbReference type="FunFam" id="3.40.30.10:FF:000093">
    <property type="entry name" value="Glutaredoxin 2"/>
    <property type="match status" value="1"/>
</dbReference>
<evidence type="ECO:0000256" key="1">
    <source>
        <dbReference type="ARBA" id="ARBA00009630"/>
    </source>
</evidence>
<gene>
    <name evidence="3" type="ORF">HYPBUDRAFT_165749</name>
</gene>
<keyword evidence="4" id="KW-1185">Reference proteome</keyword>
<dbReference type="InterPro" id="IPR011899">
    <property type="entry name" value="Glutaredoxin_euk/vir"/>
</dbReference>
<comment type="similarity">
    <text evidence="1">Belongs to the glutaredoxin family. Monothiol subfamily.</text>
</comment>
<dbReference type="EMBL" id="KV454539">
    <property type="protein sequence ID" value="ODV69069.1"/>
    <property type="molecule type" value="Genomic_DNA"/>
</dbReference>
<feature type="domain" description="Glutaredoxin" evidence="2">
    <location>
        <begin position="166"/>
        <end position="226"/>
    </location>
</feature>
<dbReference type="Pfam" id="PF00462">
    <property type="entry name" value="Glutaredoxin"/>
    <property type="match status" value="1"/>
</dbReference>
<dbReference type="InterPro" id="IPR036249">
    <property type="entry name" value="Thioredoxin-like_sf"/>
</dbReference>
<dbReference type="OrthoDB" id="423313at2759"/>
<dbReference type="RefSeq" id="XP_020078136.1">
    <property type="nucleotide sequence ID" value="XM_020222717.1"/>
</dbReference>
<reference evidence="4" key="1">
    <citation type="submission" date="2016-05" db="EMBL/GenBank/DDBJ databases">
        <title>Comparative genomics of biotechnologically important yeasts.</title>
        <authorList>
            <consortium name="DOE Joint Genome Institute"/>
            <person name="Riley R."/>
            <person name="Haridas S."/>
            <person name="Wolfe K.H."/>
            <person name="Lopes M.R."/>
            <person name="Hittinger C.T."/>
            <person name="Goker M."/>
            <person name="Salamov A."/>
            <person name="Wisecaver J."/>
            <person name="Long T.M."/>
            <person name="Aerts A.L."/>
            <person name="Barry K."/>
            <person name="Choi C."/>
            <person name="Clum A."/>
            <person name="Coughlan A.Y."/>
            <person name="Deshpande S."/>
            <person name="Douglass A.P."/>
            <person name="Hanson S.J."/>
            <person name="Klenk H.-P."/>
            <person name="Labutti K."/>
            <person name="Lapidus A."/>
            <person name="Lindquist E."/>
            <person name="Lipzen A."/>
            <person name="Meier-Kolthoff J.P."/>
            <person name="Ohm R.A."/>
            <person name="Otillar R.P."/>
            <person name="Pangilinan J."/>
            <person name="Peng Y."/>
            <person name="Rokas A."/>
            <person name="Rosa C.A."/>
            <person name="Scheuner C."/>
            <person name="Sibirny A.A."/>
            <person name="Slot J.C."/>
            <person name="Stielow J.B."/>
            <person name="Sun H."/>
            <person name="Kurtzman C.P."/>
            <person name="Blackwell M."/>
            <person name="Grigoriev I.V."/>
            <person name="Jeffries T.W."/>
        </authorList>
    </citation>
    <scope>NUCLEOTIDE SEQUENCE [LARGE SCALE GENOMIC DNA]</scope>
    <source>
        <strain evidence="4">NRRL Y-1933</strain>
    </source>
</reference>
<dbReference type="GO" id="GO:0005801">
    <property type="term" value="C:cis-Golgi network"/>
    <property type="evidence" value="ECO:0007669"/>
    <property type="project" value="UniProtKB-ARBA"/>
</dbReference>
<dbReference type="CDD" id="cd03419">
    <property type="entry name" value="GRX_GRXh_1_2_like"/>
    <property type="match status" value="1"/>
</dbReference>
<dbReference type="PANTHER" id="PTHR45694">
    <property type="entry name" value="GLUTAREDOXIN 2"/>
    <property type="match status" value="1"/>
</dbReference>
<dbReference type="GeneID" id="30997266"/>
<dbReference type="PANTHER" id="PTHR45694:SF5">
    <property type="entry name" value="GLUTAREDOXIN 2"/>
    <property type="match status" value="1"/>
</dbReference>
<organism evidence="3 4">
    <name type="scientific">Hyphopichia burtonii NRRL Y-1933</name>
    <dbReference type="NCBI Taxonomy" id="984485"/>
    <lineage>
        <taxon>Eukaryota</taxon>
        <taxon>Fungi</taxon>
        <taxon>Dikarya</taxon>
        <taxon>Ascomycota</taxon>
        <taxon>Saccharomycotina</taxon>
        <taxon>Pichiomycetes</taxon>
        <taxon>Debaryomycetaceae</taxon>
        <taxon>Hyphopichia</taxon>
    </lineage>
</organism>
<dbReference type="PRINTS" id="PR00160">
    <property type="entry name" value="GLUTAREDOXIN"/>
</dbReference>
<dbReference type="GO" id="GO:0004362">
    <property type="term" value="F:glutathione-disulfide reductase (NADPH) activity"/>
    <property type="evidence" value="ECO:0007669"/>
    <property type="project" value="UniProtKB-ARBA"/>
</dbReference>
<dbReference type="InterPro" id="IPR014025">
    <property type="entry name" value="Glutaredoxin_subgr"/>
</dbReference>